<name>A0A1A2Z0I6_9MYCO</name>
<protein>
    <submittedName>
        <fullName evidence="1">Uncharacterized protein</fullName>
    </submittedName>
</protein>
<dbReference type="Proteomes" id="UP000091846">
    <property type="component" value="Unassembled WGS sequence"/>
</dbReference>
<reference evidence="1 2" key="1">
    <citation type="submission" date="2016-06" db="EMBL/GenBank/DDBJ databases">
        <authorList>
            <person name="Kjaerup R.B."/>
            <person name="Dalgaard T.S."/>
            <person name="Juul-Madsen H.R."/>
        </authorList>
    </citation>
    <scope>NUCLEOTIDE SEQUENCE [LARGE SCALE GENOMIC DNA]</scope>
    <source>
        <strain evidence="1 2">E1334</strain>
    </source>
</reference>
<comment type="caution">
    <text evidence="1">The sequence shown here is derived from an EMBL/GenBank/DDBJ whole genome shotgun (WGS) entry which is preliminary data.</text>
</comment>
<evidence type="ECO:0000313" key="2">
    <source>
        <dbReference type="Proteomes" id="UP000091846"/>
    </source>
</evidence>
<gene>
    <name evidence="1" type="ORF">A5708_19485</name>
</gene>
<evidence type="ECO:0000313" key="1">
    <source>
        <dbReference type="EMBL" id="OBI43017.1"/>
    </source>
</evidence>
<dbReference type="EMBL" id="LZKI01000064">
    <property type="protein sequence ID" value="OBI43017.1"/>
    <property type="molecule type" value="Genomic_DNA"/>
</dbReference>
<dbReference type="AlphaFoldDB" id="A0A1A2Z0I6"/>
<organism evidence="1 2">
    <name type="scientific">Mycobacterium colombiense</name>
    <dbReference type="NCBI Taxonomy" id="339268"/>
    <lineage>
        <taxon>Bacteria</taxon>
        <taxon>Bacillati</taxon>
        <taxon>Actinomycetota</taxon>
        <taxon>Actinomycetes</taxon>
        <taxon>Mycobacteriales</taxon>
        <taxon>Mycobacteriaceae</taxon>
        <taxon>Mycobacterium</taxon>
        <taxon>Mycobacterium avium complex (MAC)</taxon>
    </lineage>
</organism>
<proteinExistence type="predicted"/>
<accession>A0A1A2Z0I6</accession>
<sequence>MRHLVAGGADITSTVVPSAERPASVAATSCDQGCAVGEQLTPKEFEVLRVLPTRRAAVSRARELGLL</sequence>